<dbReference type="Pfam" id="PF02028">
    <property type="entry name" value="BCCT"/>
    <property type="match status" value="1"/>
</dbReference>
<feature type="transmembrane region" description="Helical" evidence="10">
    <location>
        <begin position="191"/>
        <end position="210"/>
    </location>
</feature>
<evidence type="ECO:0000256" key="1">
    <source>
        <dbReference type="ARBA" id="ARBA00004651"/>
    </source>
</evidence>
<dbReference type="Proteomes" id="UP000546464">
    <property type="component" value="Unassembled WGS sequence"/>
</dbReference>
<feature type="region of interest" description="Disordered" evidence="9">
    <location>
        <begin position="616"/>
        <end position="644"/>
    </location>
</feature>
<dbReference type="GO" id="GO:0022857">
    <property type="term" value="F:transmembrane transporter activity"/>
    <property type="evidence" value="ECO:0007669"/>
    <property type="project" value="InterPro"/>
</dbReference>
<dbReference type="InterPro" id="IPR018093">
    <property type="entry name" value="BCCT_CS"/>
</dbReference>
<feature type="transmembrane region" description="Helical" evidence="10">
    <location>
        <begin position="411"/>
        <end position="433"/>
    </location>
</feature>
<dbReference type="NCBIfam" id="TIGR00842">
    <property type="entry name" value="bcct"/>
    <property type="match status" value="1"/>
</dbReference>
<dbReference type="PROSITE" id="PS01303">
    <property type="entry name" value="BCCT"/>
    <property type="match status" value="1"/>
</dbReference>
<dbReference type="RefSeq" id="WP_185674252.1">
    <property type="nucleotide sequence ID" value="NZ_JACHVB010000012.1"/>
</dbReference>
<keyword evidence="6 10" id="KW-1133">Transmembrane helix</keyword>
<comment type="caution">
    <text evidence="11">The sequence shown here is derived from an EMBL/GenBank/DDBJ whole genome shotgun (WGS) entry which is preliminary data.</text>
</comment>
<dbReference type="InterPro" id="IPR000060">
    <property type="entry name" value="BCCT_transptr"/>
</dbReference>
<accession>A0A842H9U2</accession>
<keyword evidence="5 10" id="KW-0812">Transmembrane</keyword>
<evidence type="ECO:0000256" key="4">
    <source>
        <dbReference type="ARBA" id="ARBA00022475"/>
    </source>
</evidence>
<feature type="transmembrane region" description="Helical" evidence="10">
    <location>
        <begin position="263"/>
        <end position="283"/>
    </location>
</feature>
<dbReference type="EMBL" id="JACHVB010000012">
    <property type="protein sequence ID" value="MBC2593065.1"/>
    <property type="molecule type" value="Genomic_DNA"/>
</dbReference>
<keyword evidence="7 10" id="KW-0472">Membrane</keyword>
<evidence type="ECO:0000256" key="8">
    <source>
        <dbReference type="SAM" id="Coils"/>
    </source>
</evidence>
<evidence type="ECO:0000256" key="7">
    <source>
        <dbReference type="ARBA" id="ARBA00023136"/>
    </source>
</evidence>
<dbReference type="AlphaFoldDB" id="A0A842H9U2"/>
<feature type="transmembrane region" description="Helical" evidence="10">
    <location>
        <begin position="90"/>
        <end position="110"/>
    </location>
</feature>
<proteinExistence type="inferred from homology"/>
<comment type="subcellular location">
    <subcellularLocation>
        <location evidence="1">Cell membrane</location>
        <topology evidence="1">Multi-pass membrane protein</topology>
    </subcellularLocation>
</comment>
<evidence type="ECO:0000256" key="6">
    <source>
        <dbReference type="ARBA" id="ARBA00022989"/>
    </source>
</evidence>
<feature type="compositionally biased region" description="Acidic residues" evidence="9">
    <location>
        <begin position="634"/>
        <end position="644"/>
    </location>
</feature>
<keyword evidence="12" id="KW-1185">Reference proteome</keyword>
<dbReference type="PANTHER" id="PTHR30047">
    <property type="entry name" value="HIGH-AFFINITY CHOLINE TRANSPORT PROTEIN-RELATED"/>
    <property type="match status" value="1"/>
</dbReference>
<keyword evidence="3" id="KW-0813">Transport</keyword>
<reference evidence="11 12" key="1">
    <citation type="submission" date="2020-07" db="EMBL/GenBank/DDBJ databases">
        <authorList>
            <person name="Feng X."/>
        </authorList>
    </citation>
    <scope>NUCLEOTIDE SEQUENCE [LARGE SCALE GENOMIC DNA]</scope>
    <source>
        <strain evidence="11 12">JCM31066</strain>
    </source>
</reference>
<dbReference type="GO" id="GO:0005886">
    <property type="term" value="C:plasma membrane"/>
    <property type="evidence" value="ECO:0007669"/>
    <property type="project" value="UniProtKB-SubCell"/>
</dbReference>
<evidence type="ECO:0000313" key="12">
    <source>
        <dbReference type="Proteomes" id="UP000546464"/>
    </source>
</evidence>
<evidence type="ECO:0000256" key="2">
    <source>
        <dbReference type="ARBA" id="ARBA00005658"/>
    </source>
</evidence>
<feature type="coiled-coil region" evidence="8">
    <location>
        <begin position="535"/>
        <end position="562"/>
    </location>
</feature>
<feature type="transmembrane region" description="Helical" evidence="10">
    <location>
        <begin position="145"/>
        <end position="163"/>
    </location>
</feature>
<keyword evidence="8" id="KW-0175">Coiled coil</keyword>
<organism evidence="11 12">
    <name type="scientific">Ruficoccus amylovorans</name>
    <dbReference type="NCBI Taxonomy" id="1804625"/>
    <lineage>
        <taxon>Bacteria</taxon>
        <taxon>Pseudomonadati</taxon>
        <taxon>Verrucomicrobiota</taxon>
        <taxon>Opitutia</taxon>
        <taxon>Puniceicoccales</taxon>
        <taxon>Cerasicoccaceae</taxon>
        <taxon>Ruficoccus</taxon>
    </lineage>
</organism>
<sequence length="644" mass="71304">MKKSARLIDKPTFLGALGLLLAATLPLVFWPASGEKWVSVARAFMVDEVGFGYLVLGLGAFLFMIYIVFSKIGQIKLGDPDEDPEFATGSWAAMLFCGGIGASILYWGIIEWAYYFTNPPFGAEPGSEEAISWATAYGMFHWGPIAWAIYLIPALPIAYFYYVRNRPVLKVSAAVAPVIGDKWVESWPGKVIDILFIFGLLGGAATTLGLAAPMITEGMHELFGLPKSNFMQIMALLGCTVVFAVSSYVGLEKGLKLLSNINLWLAVALLAFVLIVGPTMFMLETGLSSLGRMLNNFFTMATYTESFGGLAGFSKTHFPQDWTIFYWAWWLVFAPSMGLFIARISRGRTIREMVIGSICFGSAGCFLFFIVLGNYGLHLQLSGELDIVSILKEDNAFTAIFAVLNTLPFKWVVVLAFTVLAVLFTATSFDSISYILASVVQKDVSEEPMAWNRLFWAFALTFMPTVLLLLGGLETLQTAAIVGGLPLLAITVMLSISTLRVARLDLMLHPDYTEPVINIENVPEVDPWSPAGHALKTFEEKKDQLQKALKEELERKRELRTFKEQIRQTKAFRAFHLRGHDTLDVIRLERLRELEKAANDASERRIETVREAQEARANFDRAVVEQSATKQDNAGDDSGADAKA</sequence>
<feature type="transmembrane region" description="Helical" evidence="10">
    <location>
        <begin position="454"/>
        <end position="473"/>
    </location>
</feature>
<feature type="transmembrane region" description="Helical" evidence="10">
    <location>
        <begin position="354"/>
        <end position="375"/>
    </location>
</feature>
<evidence type="ECO:0000256" key="5">
    <source>
        <dbReference type="ARBA" id="ARBA00022692"/>
    </source>
</evidence>
<comment type="similarity">
    <text evidence="2">Belongs to the BCCT transporter (TC 2.A.15) family.</text>
</comment>
<name>A0A842H9U2_9BACT</name>
<feature type="transmembrane region" description="Helical" evidence="10">
    <location>
        <begin position="324"/>
        <end position="342"/>
    </location>
</feature>
<feature type="transmembrane region" description="Helical" evidence="10">
    <location>
        <begin position="50"/>
        <end position="69"/>
    </location>
</feature>
<dbReference type="PANTHER" id="PTHR30047:SF7">
    <property type="entry name" value="HIGH-AFFINITY CHOLINE TRANSPORT PROTEIN"/>
    <property type="match status" value="1"/>
</dbReference>
<evidence type="ECO:0000256" key="9">
    <source>
        <dbReference type="SAM" id="MobiDB-lite"/>
    </source>
</evidence>
<evidence type="ECO:0000313" key="11">
    <source>
        <dbReference type="EMBL" id="MBC2593065.1"/>
    </source>
</evidence>
<evidence type="ECO:0000256" key="3">
    <source>
        <dbReference type="ARBA" id="ARBA00022448"/>
    </source>
</evidence>
<evidence type="ECO:0000256" key="10">
    <source>
        <dbReference type="SAM" id="Phobius"/>
    </source>
</evidence>
<feature type="transmembrane region" description="Helical" evidence="10">
    <location>
        <begin position="230"/>
        <end position="251"/>
    </location>
</feature>
<gene>
    <name evidence="11" type="ORF">H5P28_02210</name>
</gene>
<feature type="transmembrane region" description="Helical" evidence="10">
    <location>
        <begin position="479"/>
        <end position="499"/>
    </location>
</feature>
<keyword evidence="4" id="KW-1003">Cell membrane</keyword>
<protein>
    <submittedName>
        <fullName evidence="11">BCCT family transporter</fullName>
    </submittedName>
</protein>